<name>A0ABW2B8V9_9RHOB</name>
<dbReference type="Gene3D" id="3.30.2310.20">
    <property type="entry name" value="RelE-like"/>
    <property type="match status" value="1"/>
</dbReference>
<gene>
    <name evidence="1" type="ORF">ACFQFQ_22685</name>
</gene>
<dbReference type="EMBL" id="JBHSWG010000003">
    <property type="protein sequence ID" value="MFC6761637.1"/>
    <property type="molecule type" value="Genomic_DNA"/>
</dbReference>
<proteinExistence type="predicted"/>
<organism evidence="1 2">
    <name type="scientific">Sulfitobacter porphyrae</name>
    <dbReference type="NCBI Taxonomy" id="1246864"/>
    <lineage>
        <taxon>Bacteria</taxon>
        <taxon>Pseudomonadati</taxon>
        <taxon>Pseudomonadota</taxon>
        <taxon>Alphaproteobacteria</taxon>
        <taxon>Rhodobacterales</taxon>
        <taxon>Roseobacteraceae</taxon>
        <taxon>Sulfitobacter</taxon>
    </lineage>
</organism>
<protein>
    <submittedName>
        <fullName evidence="1">Type II toxin-antitoxin system RelE/ParE family toxin</fullName>
    </submittedName>
</protein>
<evidence type="ECO:0000313" key="1">
    <source>
        <dbReference type="EMBL" id="MFC6761637.1"/>
    </source>
</evidence>
<comment type="caution">
    <text evidence="1">The sequence shown here is derived from an EMBL/GenBank/DDBJ whole genome shotgun (WGS) entry which is preliminary data.</text>
</comment>
<dbReference type="InterPro" id="IPR035093">
    <property type="entry name" value="RelE/ParE_toxin_dom_sf"/>
</dbReference>
<dbReference type="Proteomes" id="UP001596353">
    <property type="component" value="Unassembled WGS sequence"/>
</dbReference>
<sequence>MTWTIEISEEAYADLDLHHAHLLKSQIAFGYAPDEAMALARDGIVRMLYLAERLVGVPQIGTQHPALMDGIRHVTIERCIFWFHPDPDMQVIRIFAVFRSGQDHFKHIVARLGKEEGWAG</sequence>
<accession>A0ABW2B8V9</accession>
<evidence type="ECO:0000313" key="2">
    <source>
        <dbReference type="Proteomes" id="UP001596353"/>
    </source>
</evidence>
<keyword evidence="2" id="KW-1185">Reference proteome</keyword>
<reference evidence="2" key="1">
    <citation type="journal article" date="2019" name="Int. J. Syst. Evol. Microbiol.">
        <title>The Global Catalogue of Microorganisms (GCM) 10K type strain sequencing project: providing services to taxonomists for standard genome sequencing and annotation.</title>
        <authorList>
            <consortium name="The Broad Institute Genomics Platform"/>
            <consortium name="The Broad Institute Genome Sequencing Center for Infectious Disease"/>
            <person name="Wu L."/>
            <person name="Ma J."/>
        </authorList>
    </citation>
    <scope>NUCLEOTIDE SEQUENCE [LARGE SCALE GENOMIC DNA]</scope>
    <source>
        <strain evidence="2">CCUG 66188</strain>
    </source>
</reference>